<comment type="subcellular location">
    <subcellularLocation>
        <location evidence="3">Membrane</location>
        <topology evidence="3">Single-pass membrane protein</topology>
    </subcellularLocation>
</comment>
<keyword evidence="17" id="KW-1185">Reference proteome</keyword>
<keyword evidence="13" id="KW-0464">Manganese</keyword>
<evidence type="ECO:0000256" key="8">
    <source>
        <dbReference type="ARBA" id="ARBA00022801"/>
    </source>
</evidence>
<keyword evidence="6" id="KW-0812">Transmembrane</keyword>
<organism evidence="16 17">
    <name type="scientific">Cinchona calisaya</name>
    <dbReference type="NCBI Taxonomy" id="153742"/>
    <lineage>
        <taxon>Eukaryota</taxon>
        <taxon>Viridiplantae</taxon>
        <taxon>Streptophyta</taxon>
        <taxon>Embryophyta</taxon>
        <taxon>Tracheophyta</taxon>
        <taxon>Spermatophyta</taxon>
        <taxon>Magnoliopsida</taxon>
        <taxon>eudicotyledons</taxon>
        <taxon>Gunneridae</taxon>
        <taxon>Pentapetalae</taxon>
        <taxon>asterids</taxon>
        <taxon>lamiids</taxon>
        <taxon>Gentianales</taxon>
        <taxon>Rubiaceae</taxon>
        <taxon>Cinchonoideae</taxon>
        <taxon>Cinchoneae</taxon>
        <taxon>Cinchona</taxon>
    </lineage>
</organism>
<keyword evidence="9" id="KW-0460">Magnesium</keyword>
<dbReference type="GO" id="GO:0016020">
    <property type="term" value="C:membrane"/>
    <property type="evidence" value="ECO:0007669"/>
    <property type="project" value="UniProtKB-SubCell"/>
</dbReference>
<keyword evidence="11" id="KW-1133">Transmembrane helix</keyword>
<dbReference type="EMBL" id="JBJUIK010000008">
    <property type="protein sequence ID" value="KAL3521664.1"/>
    <property type="molecule type" value="Genomic_DNA"/>
</dbReference>
<dbReference type="InterPro" id="IPR000222">
    <property type="entry name" value="PP2C_BS"/>
</dbReference>
<evidence type="ECO:0000256" key="2">
    <source>
        <dbReference type="ARBA" id="ARBA00001946"/>
    </source>
</evidence>
<evidence type="ECO:0000256" key="12">
    <source>
        <dbReference type="ARBA" id="ARBA00023136"/>
    </source>
</evidence>
<sequence length="392" mass="42558">MALCPQLQRFLLNHRGYYNYECNNNKITKTVIKGSGGGGRCCSAIAIDAPSSLTSTVSSIRWGSALVQGAREEMEDDLIIVQSEDDLAGFSYAAVFDGHAGYSSVKFLRNELYKECVAALQGGLLLKGNGLDTIRKALEAAFESADMKLLNWLETSGEEVDSGSTATVILSGDDMLFISHVGDSCVVLSRSGKAEVLTNSHRPYGSNKTSLQEIRRINEAGGWIVNGRICGDIAVSRAFGDMRFKTKKNELLEKGVEEGRWTQKFVSRIKFSGDLVTAYPDVSQVSLGSDAECVILASDGLWDYVNSSDAADFVRNQLRQHGDVQRACEALAQMALDQGSQDNISIVVADLGRTDWASVPLKQQNVVYELAQALVTIGVVSLGIWMTSQINL</sequence>
<dbReference type="GO" id="GO:0004722">
    <property type="term" value="F:protein serine/threonine phosphatase activity"/>
    <property type="evidence" value="ECO:0007669"/>
    <property type="project" value="UniProtKB-EC"/>
</dbReference>
<protein>
    <recommendedName>
        <fullName evidence="5">protein-serine/threonine phosphatase</fullName>
        <ecNumber evidence="5">3.1.3.16</ecNumber>
    </recommendedName>
</protein>
<dbReference type="AlphaFoldDB" id="A0ABD2ZQI8"/>
<dbReference type="Gene3D" id="3.60.40.10">
    <property type="entry name" value="PPM-type phosphatase domain"/>
    <property type="match status" value="1"/>
</dbReference>
<proteinExistence type="inferred from homology"/>
<feature type="domain" description="PPM-type phosphatase" evidence="15">
    <location>
        <begin position="61"/>
        <end position="351"/>
    </location>
</feature>
<evidence type="ECO:0000256" key="13">
    <source>
        <dbReference type="ARBA" id="ARBA00023211"/>
    </source>
</evidence>
<evidence type="ECO:0000256" key="11">
    <source>
        <dbReference type="ARBA" id="ARBA00022989"/>
    </source>
</evidence>
<evidence type="ECO:0000313" key="17">
    <source>
        <dbReference type="Proteomes" id="UP001630127"/>
    </source>
</evidence>
<keyword evidence="8 14" id="KW-0378">Hydrolase</keyword>
<keyword evidence="12" id="KW-0472">Membrane</keyword>
<keyword evidence="7" id="KW-0479">Metal-binding</keyword>
<reference evidence="16 17" key="1">
    <citation type="submission" date="2024-11" db="EMBL/GenBank/DDBJ databases">
        <title>A near-complete genome assembly of Cinchona calisaya.</title>
        <authorList>
            <person name="Lian D.C."/>
            <person name="Zhao X.W."/>
            <person name="Wei L."/>
        </authorList>
    </citation>
    <scope>NUCLEOTIDE SEQUENCE [LARGE SCALE GENOMIC DNA]</scope>
    <source>
        <tissue evidence="16">Nenye</tissue>
    </source>
</reference>
<accession>A0ABD2ZQI8</accession>
<comment type="similarity">
    <text evidence="4 14">Belongs to the PP2C family.</text>
</comment>
<dbReference type="PROSITE" id="PS51746">
    <property type="entry name" value="PPM_2"/>
    <property type="match status" value="1"/>
</dbReference>
<dbReference type="PROSITE" id="PS01032">
    <property type="entry name" value="PPM_1"/>
    <property type="match status" value="1"/>
</dbReference>
<dbReference type="SUPFAM" id="SSF81606">
    <property type="entry name" value="PP2C-like"/>
    <property type="match status" value="1"/>
</dbReference>
<name>A0ABD2ZQI8_9GENT</name>
<evidence type="ECO:0000313" key="16">
    <source>
        <dbReference type="EMBL" id="KAL3521664.1"/>
    </source>
</evidence>
<evidence type="ECO:0000256" key="5">
    <source>
        <dbReference type="ARBA" id="ARBA00013081"/>
    </source>
</evidence>
<evidence type="ECO:0000256" key="10">
    <source>
        <dbReference type="ARBA" id="ARBA00022912"/>
    </source>
</evidence>
<evidence type="ECO:0000256" key="9">
    <source>
        <dbReference type="ARBA" id="ARBA00022842"/>
    </source>
</evidence>
<evidence type="ECO:0000256" key="7">
    <source>
        <dbReference type="ARBA" id="ARBA00022723"/>
    </source>
</evidence>
<comment type="caution">
    <text evidence="16">The sequence shown here is derived from an EMBL/GenBank/DDBJ whole genome shotgun (WGS) entry which is preliminary data.</text>
</comment>
<dbReference type="GO" id="GO:0046872">
    <property type="term" value="F:metal ion binding"/>
    <property type="evidence" value="ECO:0007669"/>
    <property type="project" value="UniProtKB-KW"/>
</dbReference>
<evidence type="ECO:0000256" key="4">
    <source>
        <dbReference type="ARBA" id="ARBA00006702"/>
    </source>
</evidence>
<evidence type="ECO:0000256" key="6">
    <source>
        <dbReference type="ARBA" id="ARBA00022692"/>
    </source>
</evidence>
<evidence type="ECO:0000259" key="15">
    <source>
        <dbReference type="PROSITE" id="PS51746"/>
    </source>
</evidence>
<dbReference type="InterPro" id="IPR001932">
    <property type="entry name" value="PPM-type_phosphatase-like_dom"/>
</dbReference>
<dbReference type="EC" id="3.1.3.16" evidence="5"/>
<evidence type="ECO:0000256" key="3">
    <source>
        <dbReference type="ARBA" id="ARBA00004167"/>
    </source>
</evidence>
<dbReference type="Pfam" id="PF00481">
    <property type="entry name" value="PP2C"/>
    <property type="match status" value="1"/>
</dbReference>
<comment type="cofactor">
    <cofactor evidence="2">
        <name>Mg(2+)</name>
        <dbReference type="ChEBI" id="CHEBI:18420"/>
    </cofactor>
</comment>
<evidence type="ECO:0000256" key="1">
    <source>
        <dbReference type="ARBA" id="ARBA00001936"/>
    </source>
</evidence>
<gene>
    <name evidence="16" type="ORF">ACH5RR_019813</name>
</gene>
<dbReference type="Proteomes" id="UP001630127">
    <property type="component" value="Unassembled WGS sequence"/>
</dbReference>
<dbReference type="SMART" id="SM00332">
    <property type="entry name" value="PP2Cc"/>
    <property type="match status" value="1"/>
</dbReference>
<dbReference type="PANTHER" id="PTHR47992">
    <property type="entry name" value="PROTEIN PHOSPHATASE"/>
    <property type="match status" value="1"/>
</dbReference>
<comment type="cofactor">
    <cofactor evidence="1">
        <name>Mn(2+)</name>
        <dbReference type="ChEBI" id="CHEBI:29035"/>
    </cofactor>
</comment>
<evidence type="ECO:0000256" key="14">
    <source>
        <dbReference type="RuleBase" id="RU003465"/>
    </source>
</evidence>
<dbReference type="InterPro" id="IPR036457">
    <property type="entry name" value="PPM-type-like_dom_sf"/>
</dbReference>
<dbReference type="CDD" id="cd00143">
    <property type="entry name" value="PP2Cc"/>
    <property type="match status" value="1"/>
</dbReference>
<dbReference type="InterPro" id="IPR015655">
    <property type="entry name" value="PP2C"/>
</dbReference>
<dbReference type="FunFam" id="3.60.40.10:FF:000049">
    <property type="entry name" value="Protein phosphatase 2C 57"/>
    <property type="match status" value="1"/>
</dbReference>
<keyword evidence="10 14" id="KW-0904">Protein phosphatase</keyword>